<keyword evidence="2" id="KW-1185">Reference proteome</keyword>
<feature type="non-terminal residue" evidence="1">
    <location>
        <position position="1"/>
    </location>
</feature>
<protein>
    <submittedName>
        <fullName evidence="1">Uncharacterized protein</fullName>
    </submittedName>
</protein>
<feature type="non-terminal residue" evidence="1">
    <location>
        <position position="64"/>
    </location>
</feature>
<comment type="caution">
    <text evidence="1">The sequence shown here is derived from an EMBL/GenBank/DDBJ whole genome shotgun (WGS) entry which is preliminary data.</text>
</comment>
<evidence type="ECO:0000313" key="1">
    <source>
        <dbReference type="EMBL" id="KAL0152067.1"/>
    </source>
</evidence>
<name>A0ABD0MTF6_CIRMR</name>
<reference evidence="1 2" key="1">
    <citation type="submission" date="2024-05" db="EMBL/GenBank/DDBJ databases">
        <title>Genome sequencing and assembly of Indian major carp, Cirrhinus mrigala (Hamilton, 1822).</title>
        <authorList>
            <person name="Mohindra V."/>
            <person name="Chowdhury L.M."/>
            <person name="Lal K."/>
            <person name="Jena J.K."/>
        </authorList>
    </citation>
    <scope>NUCLEOTIDE SEQUENCE [LARGE SCALE GENOMIC DNA]</scope>
    <source>
        <strain evidence="1">CM1030</strain>
        <tissue evidence="1">Blood</tissue>
    </source>
</reference>
<dbReference type="Proteomes" id="UP001529510">
    <property type="component" value="Unassembled WGS sequence"/>
</dbReference>
<evidence type="ECO:0000313" key="2">
    <source>
        <dbReference type="Proteomes" id="UP001529510"/>
    </source>
</evidence>
<organism evidence="1 2">
    <name type="scientific">Cirrhinus mrigala</name>
    <name type="common">Mrigala</name>
    <dbReference type="NCBI Taxonomy" id="683832"/>
    <lineage>
        <taxon>Eukaryota</taxon>
        <taxon>Metazoa</taxon>
        <taxon>Chordata</taxon>
        <taxon>Craniata</taxon>
        <taxon>Vertebrata</taxon>
        <taxon>Euteleostomi</taxon>
        <taxon>Actinopterygii</taxon>
        <taxon>Neopterygii</taxon>
        <taxon>Teleostei</taxon>
        <taxon>Ostariophysi</taxon>
        <taxon>Cypriniformes</taxon>
        <taxon>Cyprinidae</taxon>
        <taxon>Labeoninae</taxon>
        <taxon>Labeonini</taxon>
        <taxon>Cirrhinus</taxon>
    </lineage>
</organism>
<accession>A0ABD0MTF6</accession>
<proteinExistence type="predicted"/>
<gene>
    <name evidence="1" type="ORF">M9458_052621</name>
</gene>
<dbReference type="AlphaFoldDB" id="A0ABD0MTF6"/>
<sequence>CSVFEWEDLMRAYLEKGNFSDQERIDEIINKLMGRARDVIQIWTGDVDMVFRILKQHFGGVIST</sequence>
<dbReference type="EMBL" id="JAMKFB020000193">
    <property type="protein sequence ID" value="KAL0152067.1"/>
    <property type="molecule type" value="Genomic_DNA"/>
</dbReference>